<dbReference type="InterPro" id="IPR012902">
    <property type="entry name" value="N_methyl_site"/>
</dbReference>
<keyword evidence="6 9" id="KW-0812">Transmembrane</keyword>
<dbReference type="Proteomes" id="UP000076083">
    <property type="component" value="Chromosome"/>
</dbReference>
<dbReference type="EMBL" id="CP015225">
    <property type="protein sequence ID" value="AMZ73038.1"/>
    <property type="molecule type" value="Genomic_DNA"/>
</dbReference>
<dbReference type="NCBIfam" id="TIGR01707">
    <property type="entry name" value="gspI"/>
    <property type="match status" value="1"/>
</dbReference>
<comment type="subcellular location">
    <subcellularLocation>
        <location evidence="1 9">Cell inner membrane</location>
        <topology evidence="1 9">Single-pass membrane protein</topology>
    </subcellularLocation>
</comment>
<evidence type="ECO:0000313" key="12">
    <source>
        <dbReference type="Proteomes" id="UP000076083"/>
    </source>
</evidence>
<keyword evidence="8 9" id="KW-0472">Membrane</keyword>
<keyword evidence="5 9" id="KW-0997">Cell inner membrane</keyword>
<dbReference type="Gene3D" id="3.30.1300.30">
    <property type="entry name" value="GSPII I/J protein-like"/>
    <property type="match status" value="1"/>
</dbReference>
<dbReference type="InterPro" id="IPR003413">
    <property type="entry name" value="T2SS_GspI_C"/>
</dbReference>
<dbReference type="NCBIfam" id="TIGR02532">
    <property type="entry name" value="IV_pilin_GFxxxE"/>
    <property type="match status" value="1"/>
</dbReference>
<proteinExistence type="inferred from homology"/>
<evidence type="ECO:0000256" key="1">
    <source>
        <dbReference type="ARBA" id="ARBA00004377"/>
    </source>
</evidence>
<keyword evidence="4 9" id="KW-0488">Methylation</keyword>
<evidence type="ECO:0000256" key="8">
    <source>
        <dbReference type="ARBA" id="ARBA00023136"/>
    </source>
</evidence>
<dbReference type="AlphaFoldDB" id="A0A160A2D6"/>
<reference evidence="12" key="1">
    <citation type="submission" date="2016-04" db="EMBL/GenBank/DDBJ databases">
        <authorList>
            <person name="Ray J."/>
            <person name="Price M."/>
            <person name="Deutschbauer A."/>
        </authorList>
    </citation>
    <scope>NUCLEOTIDE SEQUENCE [LARGE SCALE GENOMIC DNA]</scope>
    <source>
        <strain evidence="12">FW300-N2E2</strain>
    </source>
</reference>
<dbReference type="Pfam" id="PF02501">
    <property type="entry name" value="T2SSI"/>
    <property type="match status" value="1"/>
</dbReference>
<evidence type="ECO:0000256" key="4">
    <source>
        <dbReference type="ARBA" id="ARBA00022481"/>
    </source>
</evidence>
<dbReference type="InterPro" id="IPR010052">
    <property type="entry name" value="T2SS_protein-GspI"/>
</dbReference>
<organism evidence="11 12">
    <name type="scientific">Pseudomonas fluorescens</name>
    <dbReference type="NCBI Taxonomy" id="294"/>
    <lineage>
        <taxon>Bacteria</taxon>
        <taxon>Pseudomonadati</taxon>
        <taxon>Pseudomonadota</taxon>
        <taxon>Gammaproteobacteria</taxon>
        <taxon>Pseudomonadales</taxon>
        <taxon>Pseudomonadaceae</taxon>
        <taxon>Pseudomonas</taxon>
    </lineage>
</organism>
<evidence type="ECO:0000256" key="6">
    <source>
        <dbReference type="ARBA" id="ARBA00022692"/>
    </source>
</evidence>
<evidence type="ECO:0000256" key="3">
    <source>
        <dbReference type="ARBA" id="ARBA00022475"/>
    </source>
</evidence>
<dbReference type="PANTHER" id="PTHR38779:SF2">
    <property type="entry name" value="TYPE II SECRETION SYSTEM PROTEIN I-RELATED"/>
    <property type="match status" value="1"/>
</dbReference>
<evidence type="ECO:0000256" key="7">
    <source>
        <dbReference type="ARBA" id="ARBA00022989"/>
    </source>
</evidence>
<dbReference type="PROSITE" id="PS00409">
    <property type="entry name" value="PROKAR_NTER_METHYL"/>
    <property type="match status" value="1"/>
</dbReference>
<feature type="transmembrane region" description="Helical" evidence="9">
    <location>
        <begin position="20"/>
        <end position="41"/>
    </location>
</feature>
<dbReference type="GO" id="GO:0005886">
    <property type="term" value="C:plasma membrane"/>
    <property type="evidence" value="ECO:0007669"/>
    <property type="project" value="UniProtKB-SubCell"/>
</dbReference>
<comment type="subunit">
    <text evidence="9">Type II secretion is composed of four main components: the outer membrane complex, the inner membrane complex, the cytoplasmic secretion ATPase and the periplasm-spanning pseudopilus.</text>
</comment>
<comment type="PTM">
    <text evidence="9">Cleaved by prepilin peptidase.</text>
</comment>
<dbReference type="RefSeq" id="WP_063323290.1">
    <property type="nucleotide sequence ID" value="NZ_CP015225.1"/>
</dbReference>
<evidence type="ECO:0000259" key="10">
    <source>
        <dbReference type="Pfam" id="PF02501"/>
    </source>
</evidence>
<protein>
    <recommendedName>
        <fullName evidence="9">Type II secretion system protein I</fullName>
        <shortName evidence="9">T2SS minor pseudopilin I</shortName>
    </recommendedName>
</protein>
<evidence type="ECO:0000256" key="5">
    <source>
        <dbReference type="ARBA" id="ARBA00022519"/>
    </source>
</evidence>
<dbReference type="SUPFAM" id="SSF54523">
    <property type="entry name" value="Pili subunits"/>
    <property type="match status" value="1"/>
</dbReference>
<dbReference type="GO" id="GO:0015627">
    <property type="term" value="C:type II protein secretion system complex"/>
    <property type="evidence" value="ECO:0007669"/>
    <property type="project" value="UniProtKB-UniRule"/>
</dbReference>
<sequence>MADARRLAADCQGFTLLEVMVALAIFATLAAAVLSASQFVLKQSSGLEDRLFGAWLADNQLSELRLQAATPLGQQRLARRLDQRDWILQQRVAAARDPRLLRVEIQVSRAGSPAVVHRTTGWVRDRHE</sequence>
<dbReference type="Pfam" id="PF07963">
    <property type="entry name" value="N_methyl"/>
    <property type="match status" value="1"/>
</dbReference>
<gene>
    <name evidence="11" type="ORF">TK06_18705</name>
</gene>
<feature type="domain" description="Type II secretion system protein GspI C-terminal" evidence="10">
    <location>
        <begin position="47"/>
        <end position="123"/>
    </location>
</feature>
<reference evidence="11 12" key="2">
    <citation type="journal article" date="2018" name="Nature">
        <title>Mutant phenotypes for thousands of bacterial genes of unknown function.</title>
        <authorList>
            <person name="Price M.N."/>
            <person name="Wetmore K.M."/>
            <person name="Waters R.J."/>
            <person name="Callaghan M."/>
            <person name="Ray J."/>
            <person name="Liu H."/>
            <person name="Kuehl J.V."/>
            <person name="Melnyk R.A."/>
            <person name="Lamson J.S."/>
            <person name="Suh Y."/>
            <person name="Carlson H.K."/>
            <person name="Esquivel Z."/>
            <person name="Sadeeshkumar H."/>
            <person name="Chakraborty R."/>
            <person name="Zane G.M."/>
            <person name="Rubin B.E."/>
            <person name="Wall J.D."/>
            <person name="Visel A."/>
            <person name="Bristow J."/>
            <person name="Blow M.J."/>
            <person name="Arkin A.P."/>
            <person name="Deutschbauer A.M."/>
        </authorList>
    </citation>
    <scope>NUCLEOTIDE SEQUENCE [LARGE SCALE GENOMIC DNA]</scope>
    <source>
        <strain evidence="11 12">FW300-N2E2</strain>
    </source>
</reference>
<name>A0A160A2D6_PSEFL</name>
<accession>A0A160A2D6</accession>
<keyword evidence="3" id="KW-1003">Cell membrane</keyword>
<evidence type="ECO:0000256" key="2">
    <source>
        <dbReference type="ARBA" id="ARBA00008358"/>
    </source>
</evidence>
<comment type="similarity">
    <text evidence="2 9">Belongs to the GSP I family.</text>
</comment>
<comment type="function">
    <text evidence="9">Component of the type II secretion system required for the energy-dependent secretion of extracellular factors such as proteases and toxins from the periplasm.</text>
</comment>
<evidence type="ECO:0000313" key="11">
    <source>
        <dbReference type="EMBL" id="AMZ73038.1"/>
    </source>
</evidence>
<dbReference type="PANTHER" id="PTHR38779">
    <property type="entry name" value="TYPE II SECRETION SYSTEM PROTEIN I-RELATED"/>
    <property type="match status" value="1"/>
</dbReference>
<dbReference type="InterPro" id="IPR045584">
    <property type="entry name" value="Pilin-like"/>
</dbReference>
<dbReference type="GO" id="GO:0015628">
    <property type="term" value="P:protein secretion by the type II secretion system"/>
    <property type="evidence" value="ECO:0007669"/>
    <property type="project" value="UniProtKB-UniRule"/>
</dbReference>
<evidence type="ECO:0000256" key="9">
    <source>
        <dbReference type="RuleBase" id="RU368030"/>
    </source>
</evidence>
<keyword evidence="7 9" id="KW-1133">Transmembrane helix</keyword>